<evidence type="ECO:0000256" key="1">
    <source>
        <dbReference type="ARBA" id="ARBA00011738"/>
    </source>
</evidence>
<evidence type="ECO:0000256" key="3">
    <source>
        <dbReference type="ARBA" id="ARBA00022563"/>
    </source>
</evidence>
<keyword evidence="5" id="KW-0560">Oxidoreductase</keyword>
<evidence type="ECO:0000256" key="2">
    <source>
        <dbReference type="ARBA" id="ARBA00012776"/>
    </source>
</evidence>
<accession>A0A026WSQ0</accession>
<comment type="catalytic activity">
    <reaction evidence="7">
        <text>(6R)-5,10-methenyltetrahydrofolate + H2O = (6R)-10-formyltetrahydrofolate + H(+)</text>
        <dbReference type="Rhea" id="RHEA:23700"/>
        <dbReference type="ChEBI" id="CHEBI:15377"/>
        <dbReference type="ChEBI" id="CHEBI:15378"/>
        <dbReference type="ChEBI" id="CHEBI:57455"/>
        <dbReference type="ChEBI" id="CHEBI:195366"/>
        <dbReference type="EC" id="3.5.4.9"/>
    </reaction>
</comment>
<dbReference type="Pfam" id="PF00763">
    <property type="entry name" value="THF_DHG_CYH"/>
    <property type="match status" value="1"/>
</dbReference>
<dbReference type="OMA" id="YGCMKML"/>
<keyword evidence="4 10" id="KW-0378">Hydrolase</keyword>
<keyword evidence="6" id="KW-0511">Multifunctional enzyme</keyword>
<dbReference type="InterPro" id="IPR000672">
    <property type="entry name" value="THF_DH/CycHdrlase"/>
</dbReference>
<dbReference type="PRINTS" id="PR00085">
    <property type="entry name" value="THFDHDRGNASE"/>
</dbReference>
<dbReference type="GO" id="GO:0004477">
    <property type="term" value="F:methenyltetrahydrofolate cyclohydrolase activity"/>
    <property type="evidence" value="ECO:0007669"/>
    <property type="project" value="UniProtKB-EC"/>
</dbReference>
<feature type="domain" description="Tetrahydrofolate dehydrogenase/cyclohydrolase NAD(P)-binding" evidence="9">
    <location>
        <begin position="173"/>
        <end position="267"/>
    </location>
</feature>
<dbReference type="InterPro" id="IPR036291">
    <property type="entry name" value="NAD(P)-bd_dom_sf"/>
</dbReference>
<dbReference type="OrthoDB" id="5126881at2759"/>
<dbReference type="Gene3D" id="3.40.50.720">
    <property type="entry name" value="NAD(P)-binding Rossmann-like Domain"/>
    <property type="match status" value="2"/>
</dbReference>
<dbReference type="SUPFAM" id="SSF53223">
    <property type="entry name" value="Aminoacid dehydrogenase-like, N-terminal domain"/>
    <property type="match status" value="1"/>
</dbReference>
<dbReference type="AlphaFoldDB" id="A0A026WSQ0"/>
<keyword evidence="3" id="KW-0554">One-carbon metabolism</keyword>
<protein>
    <recommendedName>
        <fullName evidence="2">methenyltetrahydrofolate cyclohydrolase</fullName>
        <ecNumber evidence="2">3.5.4.9</ecNumber>
    </recommendedName>
</protein>
<dbReference type="Gene3D" id="3.40.50.10860">
    <property type="entry name" value="Leucine Dehydrogenase, chain A, domain 1"/>
    <property type="match status" value="2"/>
</dbReference>
<comment type="subunit">
    <text evidence="1">Homodimer.</text>
</comment>
<dbReference type="InterPro" id="IPR020631">
    <property type="entry name" value="THF_DH/CycHdrlase_NAD-bd_dom"/>
</dbReference>
<dbReference type="EC" id="3.5.4.9" evidence="2"/>
<sequence>MKRHEQQQAMFSWKNIFSVVSRFARKLHLSMIRQEAVIIDGKKVAKEIQDELKAVVYTCISAGKKRPKLVAILVGNRPSSKTYIRGKMEAAKAIGIESYTIYLGESISQAVLLKQIDILNKDPSVDGVLVQLPLPKGMNEREVCQAITPQKDVESFHPQNLGNLTLDNSSIVPAIALAVKELVLRSKIETVGKKIVVVGRCTHVALPIALLLHAVAKGETGAHDMTNICHPCTPYTELEKFTKLADLVVVAVGVPGVITKEMIKPHDMTMIYHPRTPYTELEKFTKLADLVVVVVGVPGVITKEMIKPGACVIDVGITRVKTADGKYRLVGDVDYDNVKEVAGHITPVPDGVGPMRLAMLMKNTVTAAMRNQEDVKQSDQLEEDSKAFVY</sequence>
<keyword evidence="11" id="KW-1185">Reference proteome</keyword>
<dbReference type="PANTHER" id="PTHR48099">
    <property type="entry name" value="C-1-TETRAHYDROFOLATE SYNTHASE, CYTOPLASMIC-RELATED"/>
    <property type="match status" value="1"/>
</dbReference>
<evidence type="ECO:0000259" key="8">
    <source>
        <dbReference type="Pfam" id="PF00763"/>
    </source>
</evidence>
<dbReference type="InterPro" id="IPR046346">
    <property type="entry name" value="Aminoacid_DH-like_N_sf"/>
</dbReference>
<dbReference type="Proteomes" id="UP000053097">
    <property type="component" value="Unassembled WGS sequence"/>
</dbReference>
<feature type="domain" description="Tetrahydrofolate dehydrogenase/cyclohydrolase NAD(P)-binding" evidence="9">
    <location>
        <begin position="271"/>
        <end position="371"/>
    </location>
</feature>
<evidence type="ECO:0000259" key="9">
    <source>
        <dbReference type="Pfam" id="PF02882"/>
    </source>
</evidence>
<evidence type="ECO:0000256" key="4">
    <source>
        <dbReference type="ARBA" id="ARBA00022801"/>
    </source>
</evidence>
<dbReference type="GO" id="GO:0035999">
    <property type="term" value="P:tetrahydrofolate interconversion"/>
    <property type="evidence" value="ECO:0007669"/>
    <property type="project" value="TreeGrafter"/>
</dbReference>
<evidence type="ECO:0000313" key="11">
    <source>
        <dbReference type="Proteomes" id="UP000053097"/>
    </source>
</evidence>
<proteinExistence type="inferred from homology"/>
<dbReference type="GO" id="GO:0004488">
    <property type="term" value="F:methylenetetrahydrofolate dehydrogenase (NADP+) activity"/>
    <property type="evidence" value="ECO:0007669"/>
    <property type="project" value="InterPro"/>
</dbReference>
<dbReference type="GO" id="GO:0005829">
    <property type="term" value="C:cytosol"/>
    <property type="evidence" value="ECO:0007669"/>
    <property type="project" value="TreeGrafter"/>
</dbReference>
<reference evidence="10 11" key="1">
    <citation type="journal article" date="2014" name="Curr. Biol.">
        <title>The genome of the clonal raider ant Cerapachys biroi.</title>
        <authorList>
            <person name="Oxley P.R."/>
            <person name="Ji L."/>
            <person name="Fetter-Pruneda I."/>
            <person name="McKenzie S.K."/>
            <person name="Li C."/>
            <person name="Hu H."/>
            <person name="Zhang G."/>
            <person name="Kronauer D.J."/>
        </authorList>
    </citation>
    <scope>NUCLEOTIDE SEQUENCE [LARGE SCALE GENOMIC DNA]</scope>
</reference>
<organism evidence="10 11">
    <name type="scientific">Ooceraea biroi</name>
    <name type="common">Clonal raider ant</name>
    <name type="synonym">Cerapachys biroi</name>
    <dbReference type="NCBI Taxonomy" id="2015173"/>
    <lineage>
        <taxon>Eukaryota</taxon>
        <taxon>Metazoa</taxon>
        <taxon>Ecdysozoa</taxon>
        <taxon>Arthropoda</taxon>
        <taxon>Hexapoda</taxon>
        <taxon>Insecta</taxon>
        <taxon>Pterygota</taxon>
        <taxon>Neoptera</taxon>
        <taxon>Endopterygota</taxon>
        <taxon>Hymenoptera</taxon>
        <taxon>Apocrita</taxon>
        <taxon>Aculeata</taxon>
        <taxon>Formicoidea</taxon>
        <taxon>Formicidae</taxon>
        <taxon>Dorylinae</taxon>
        <taxon>Ooceraea</taxon>
    </lineage>
</organism>
<dbReference type="SUPFAM" id="SSF51735">
    <property type="entry name" value="NAD(P)-binding Rossmann-fold domains"/>
    <property type="match status" value="2"/>
</dbReference>
<dbReference type="Pfam" id="PF02882">
    <property type="entry name" value="THF_DHG_CYH_C"/>
    <property type="match status" value="2"/>
</dbReference>
<dbReference type="HAMAP" id="MF_01576">
    <property type="entry name" value="THF_DHG_CYH"/>
    <property type="match status" value="1"/>
</dbReference>
<evidence type="ECO:0000313" key="10">
    <source>
        <dbReference type="EMBL" id="EZA59075.1"/>
    </source>
</evidence>
<evidence type="ECO:0000256" key="6">
    <source>
        <dbReference type="ARBA" id="ARBA00023268"/>
    </source>
</evidence>
<dbReference type="STRING" id="2015173.A0A026WSQ0"/>
<dbReference type="InterPro" id="IPR020630">
    <property type="entry name" value="THF_DH/CycHdrlase_cat_dom"/>
</dbReference>
<dbReference type="EMBL" id="KK107109">
    <property type="protein sequence ID" value="EZA59075.1"/>
    <property type="molecule type" value="Genomic_DNA"/>
</dbReference>
<feature type="domain" description="Tetrahydrofolate dehydrogenase/cyclohydrolase catalytic" evidence="8">
    <location>
        <begin position="39"/>
        <end position="154"/>
    </location>
</feature>
<evidence type="ECO:0000256" key="5">
    <source>
        <dbReference type="ARBA" id="ARBA00023002"/>
    </source>
</evidence>
<dbReference type="FunFam" id="3.40.50.10860:FF:000005">
    <property type="entry name" value="C-1-tetrahydrofolate synthase, cytoplasmic, putative"/>
    <property type="match status" value="1"/>
</dbReference>
<dbReference type="PANTHER" id="PTHR48099:SF11">
    <property type="entry name" value="BIFUNCTIONAL METHYLENETETRAHYDROFOLATE DEHYDROGENASE_CYCLOHYDROLASE, MITOCHONDRIAL"/>
    <property type="match status" value="1"/>
</dbReference>
<name>A0A026WSQ0_OOCBI</name>
<evidence type="ECO:0000256" key="7">
    <source>
        <dbReference type="ARBA" id="ARBA00036357"/>
    </source>
</evidence>
<gene>
    <name evidence="10" type="ORF">X777_15716</name>
</gene>